<keyword evidence="1" id="KW-0677">Repeat</keyword>
<sequence length="517" mass="58648">MVHVGHYSKRGLQVNAQVVYTHTGVHQPGPGSPNAALKDLSSNIPLAALHNASNRHDAPRCLEGTRTRVQDDIFSWIDGDTKRGILLLKGPVGSGKSAILGTMADKLRKRDQLAAAFFFPSNTHSPQELCDKNRFVITLVYQLIQHEDMQFMRHQVLSTIEKDPTVFKMHLREQLEVLILRPLREQASRSQGNSPEVRQRRVIAVDGVYDCTPNPNRLDMFGSPHRSGIRRSVEQDVAEILAILQQAVDDPHFPFQILLSLRVSSNVMPHDTIISLSDERYNPNADLELFFWHHFTAIRCRHSHLPTEWPGEGIVSRLIRDASGLFIYAAMVVRFVERPPKPPQVGLDIVLGNSPRTEVPVGTYRALYTPLQSELGEPSRGFPDPLNDRYAGLIWSSANPLLVVRWLGAFQQLCITRGMATWFFHLVCESYEGEADLLFESTSGLVRTANLQNVDQAEYIFYHPSFQDFCSNYWEPMEIGDGTEYQAQEMWPVGQFILALLFNVDETKAFRRRPVLR</sequence>
<feature type="domain" description="Nephrocystin 3-like N-terminal" evidence="2">
    <location>
        <begin position="72"/>
        <end position="217"/>
    </location>
</feature>
<dbReference type="Proteomes" id="UP000298030">
    <property type="component" value="Unassembled WGS sequence"/>
</dbReference>
<dbReference type="InterPro" id="IPR056884">
    <property type="entry name" value="NPHP3-like_N"/>
</dbReference>
<dbReference type="SUPFAM" id="SSF52540">
    <property type="entry name" value="P-loop containing nucleoside triphosphate hydrolases"/>
    <property type="match status" value="1"/>
</dbReference>
<dbReference type="Pfam" id="PF24883">
    <property type="entry name" value="NPHP3_N"/>
    <property type="match status" value="1"/>
</dbReference>
<dbReference type="EMBL" id="QPFP01000027">
    <property type="protein sequence ID" value="TEB29575.1"/>
    <property type="molecule type" value="Genomic_DNA"/>
</dbReference>
<dbReference type="STRING" id="71717.A0A4Y7T624"/>
<dbReference type="AlphaFoldDB" id="A0A4Y7T624"/>
<protein>
    <recommendedName>
        <fullName evidence="2">Nephrocystin 3-like N-terminal domain-containing protein</fullName>
    </recommendedName>
</protein>
<evidence type="ECO:0000313" key="3">
    <source>
        <dbReference type="EMBL" id="TEB29575.1"/>
    </source>
</evidence>
<gene>
    <name evidence="3" type="ORF">FA13DRAFT_1815308</name>
</gene>
<reference evidence="3 4" key="1">
    <citation type="journal article" date="2019" name="Nat. Ecol. Evol.">
        <title>Megaphylogeny resolves global patterns of mushroom evolution.</title>
        <authorList>
            <person name="Varga T."/>
            <person name="Krizsan K."/>
            <person name="Foldi C."/>
            <person name="Dima B."/>
            <person name="Sanchez-Garcia M."/>
            <person name="Sanchez-Ramirez S."/>
            <person name="Szollosi G.J."/>
            <person name="Szarkandi J.G."/>
            <person name="Papp V."/>
            <person name="Albert L."/>
            <person name="Andreopoulos W."/>
            <person name="Angelini C."/>
            <person name="Antonin V."/>
            <person name="Barry K.W."/>
            <person name="Bougher N.L."/>
            <person name="Buchanan P."/>
            <person name="Buyck B."/>
            <person name="Bense V."/>
            <person name="Catcheside P."/>
            <person name="Chovatia M."/>
            <person name="Cooper J."/>
            <person name="Damon W."/>
            <person name="Desjardin D."/>
            <person name="Finy P."/>
            <person name="Geml J."/>
            <person name="Haridas S."/>
            <person name="Hughes K."/>
            <person name="Justo A."/>
            <person name="Karasinski D."/>
            <person name="Kautmanova I."/>
            <person name="Kiss B."/>
            <person name="Kocsube S."/>
            <person name="Kotiranta H."/>
            <person name="LaButti K.M."/>
            <person name="Lechner B.E."/>
            <person name="Liimatainen K."/>
            <person name="Lipzen A."/>
            <person name="Lukacs Z."/>
            <person name="Mihaltcheva S."/>
            <person name="Morgado L.N."/>
            <person name="Niskanen T."/>
            <person name="Noordeloos M.E."/>
            <person name="Ohm R.A."/>
            <person name="Ortiz-Santana B."/>
            <person name="Ovrebo C."/>
            <person name="Racz N."/>
            <person name="Riley R."/>
            <person name="Savchenko A."/>
            <person name="Shiryaev A."/>
            <person name="Soop K."/>
            <person name="Spirin V."/>
            <person name="Szebenyi C."/>
            <person name="Tomsovsky M."/>
            <person name="Tulloss R.E."/>
            <person name="Uehling J."/>
            <person name="Grigoriev I.V."/>
            <person name="Vagvolgyi C."/>
            <person name="Papp T."/>
            <person name="Martin F.M."/>
            <person name="Miettinen O."/>
            <person name="Hibbett D.S."/>
            <person name="Nagy L.G."/>
        </authorList>
    </citation>
    <scope>NUCLEOTIDE SEQUENCE [LARGE SCALE GENOMIC DNA]</scope>
    <source>
        <strain evidence="3 4">FP101781</strain>
    </source>
</reference>
<evidence type="ECO:0000256" key="1">
    <source>
        <dbReference type="ARBA" id="ARBA00022737"/>
    </source>
</evidence>
<name>A0A4Y7T624_COPMI</name>
<evidence type="ECO:0000259" key="2">
    <source>
        <dbReference type="Pfam" id="PF24883"/>
    </source>
</evidence>
<proteinExistence type="predicted"/>
<dbReference type="OrthoDB" id="163438at2759"/>
<accession>A0A4Y7T624</accession>
<evidence type="ECO:0000313" key="4">
    <source>
        <dbReference type="Proteomes" id="UP000298030"/>
    </source>
</evidence>
<organism evidence="3 4">
    <name type="scientific">Coprinellus micaceus</name>
    <name type="common">Glistening ink-cap mushroom</name>
    <name type="synonym">Coprinus micaceus</name>
    <dbReference type="NCBI Taxonomy" id="71717"/>
    <lineage>
        <taxon>Eukaryota</taxon>
        <taxon>Fungi</taxon>
        <taxon>Dikarya</taxon>
        <taxon>Basidiomycota</taxon>
        <taxon>Agaricomycotina</taxon>
        <taxon>Agaricomycetes</taxon>
        <taxon>Agaricomycetidae</taxon>
        <taxon>Agaricales</taxon>
        <taxon>Agaricineae</taxon>
        <taxon>Psathyrellaceae</taxon>
        <taxon>Coprinellus</taxon>
    </lineage>
</organism>
<keyword evidence="4" id="KW-1185">Reference proteome</keyword>
<comment type="caution">
    <text evidence="3">The sequence shown here is derived from an EMBL/GenBank/DDBJ whole genome shotgun (WGS) entry which is preliminary data.</text>
</comment>
<dbReference type="InterPro" id="IPR027417">
    <property type="entry name" value="P-loop_NTPase"/>
</dbReference>